<comment type="caution">
    <text evidence="2">The sequence shown here is derived from an EMBL/GenBank/DDBJ whole genome shotgun (WGS) entry which is preliminary data.</text>
</comment>
<keyword evidence="1" id="KW-1133">Transmembrane helix</keyword>
<accession>A0A426X1C0</accession>
<keyword evidence="1" id="KW-0472">Membrane</keyword>
<proteinExistence type="predicted"/>
<dbReference type="EMBL" id="AMZH03029449">
    <property type="protein sequence ID" value="RRT33274.1"/>
    <property type="molecule type" value="Genomic_DNA"/>
</dbReference>
<gene>
    <name evidence="2" type="ORF">B296_00054201</name>
</gene>
<reference evidence="2 3" key="1">
    <citation type="journal article" date="2014" name="Agronomy (Basel)">
        <title>A Draft Genome Sequence for Ensete ventricosum, the Drought-Tolerant Tree Against Hunger.</title>
        <authorList>
            <person name="Harrison J."/>
            <person name="Moore K.A."/>
            <person name="Paszkiewicz K."/>
            <person name="Jones T."/>
            <person name="Grant M."/>
            <person name="Ambacheew D."/>
            <person name="Muzemil S."/>
            <person name="Studholme D.J."/>
        </authorList>
    </citation>
    <scope>NUCLEOTIDE SEQUENCE [LARGE SCALE GENOMIC DNA]</scope>
</reference>
<dbReference type="AlphaFoldDB" id="A0A426X1C0"/>
<dbReference type="Proteomes" id="UP000287651">
    <property type="component" value="Unassembled WGS sequence"/>
</dbReference>
<feature type="transmembrane region" description="Helical" evidence="1">
    <location>
        <begin position="17"/>
        <end position="37"/>
    </location>
</feature>
<evidence type="ECO:0000256" key="1">
    <source>
        <dbReference type="SAM" id="Phobius"/>
    </source>
</evidence>
<organism evidence="2 3">
    <name type="scientific">Ensete ventricosum</name>
    <name type="common">Abyssinian banana</name>
    <name type="synonym">Musa ensete</name>
    <dbReference type="NCBI Taxonomy" id="4639"/>
    <lineage>
        <taxon>Eukaryota</taxon>
        <taxon>Viridiplantae</taxon>
        <taxon>Streptophyta</taxon>
        <taxon>Embryophyta</taxon>
        <taxon>Tracheophyta</taxon>
        <taxon>Spermatophyta</taxon>
        <taxon>Magnoliopsida</taxon>
        <taxon>Liliopsida</taxon>
        <taxon>Zingiberales</taxon>
        <taxon>Musaceae</taxon>
        <taxon>Ensete</taxon>
    </lineage>
</organism>
<name>A0A426X1C0_ENSVE</name>
<sequence>MACRRCPLLQSPLFPMAFPPTAATIVIFLSSFPVVAVTHRHYPLPRPPLPPATSVPLFPLLLSQPPPRPLPSLPPPKNCSAGAAASLASHCLLPSVVAILTTATRYCPLLTISQPSSSSLCHNRIYRSHLHPIVVT</sequence>
<protein>
    <submittedName>
        <fullName evidence="2">Uncharacterized protein</fullName>
    </submittedName>
</protein>
<evidence type="ECO:0000313" key="3">
    <source>
        <dbReference type="Proteomes" id="UP000287651"/>
    </source>
</evidence>
<evidence type="ECO:0000313" key="2">
    <source>
        <dbReference type="EMBL" id="RRT33274.1"/>
    </source>
</evidence>
<keyword evidence="1" id="KW-0812">Transmembrane</keyword>